<dbReference type="Gene3D" id="2.40.50.140">
    <property type="entry name" value="Nucleic acid-binding proteins"/>
    <property type="match status" value="1"/>
</dbReference>
<evidence type="ECO:0000256" key="1">
    <source>
        <dbReference type="ARBA" id="ARBA00004141"/>
    </source>
</evidence>
<dbReference type="Proteomes" id="UP000429229">
    <property type="component" value="Unassembled WGS sequence"/>
</dbReference>
<comment type="caution">
    <text evidence="7">The sequence shown here is derived from an EMBL/GenBank/DDBJ whole genome shotgun (WGS) entry which is preliminary data.</text>
</comment>
<dbReference type="EMBL" id="WTYR01000001">
    <property type="protein sequence ID" value="MXP08811.1"/>
    <property type="molecule type" value="Genomic_DNA"/>
</dbReference>
<dbReference type="InterPro" id="IPR012340">
    <property type="entry name" value="NA-bd_OB-fold"/>
</dbReference>
<evidence type="ECO:0000259" key="6">
    <source>
        <dbReference type="Pfam" id="PF01957"/>
    </source>
</evidence>
<proteinExistence type="predicted"/>
<reference evidence="7 8" key="1">
    <citation type="submission" date="2019-12" db="EMBL/GenBank/DDBJ databases">
        <title>Genomic-based taxomic classification of the family Erythrobacteraceae.</title>
        <authorList>
            <person name="Xu L."/>
        </authorList>
    </citation>
    <scope>NUCLEOTIDE SEQUENCE [LARGE SCALE GENOMIC DNA]</scope>
    <source>
        <strain evidence="7 8">LMG 29519</strain>
    </source>
</reference>
<dbReference type="GO" id="GO:0005886">
    <property type="term" value="C:plasma membrane"/>
    <property type="evidence" value="ECO:0007669"/>
    <property type="project" value="TreeGrafter"/>
</dbReference>
<evidence type="ECO:0000256" key="4">
    <source>
        <dbReference type="ARBA" id="ARBA00023136"/>
    </source>
</evidence>
<gene>
    <name evidence="7" type="ORF">GRI68_01275</name>
</gene>
<keyword evidence="8" id="KW-1185">Reference proteome</keyword>
<dbReference type="PANTHER" id="PTHR33507:SF3">
    <property type="entry name" value="INNER MEMBRANE PROTEIN YBBJ"/>
    <property type="match status" value="1"/>
</dbReference>
<keyword evidence="4 5" id="KW-0472">Membrane</keyword>
<evidence type="ECO:0000313" key="7">
    <source>
        <dbReference type="EMBL" id="MXP08811.1"/>
    </source>
</evidence>
<dbReference type="PANTHER" id="PTHR33507">
    <property type="entry name" value="INNER MEMBRANE PROTEIN YBBJ"/>
    <property type="match status" value="1"/>
</dbReference>
<organism evidence="7 8">
    <name type="scientific">Alteriqipengyuania halimionae</name>
    <dbReference type="NCBI Taxonomy" id="1926630"/>
    <lineage>
        <taxon>Bacteria</taxon>
        <taxon>Pseudomonadati</taxon>
        <taxon>Pseudomonadota</taxon>
        <taxon>Alphaproteobacteria</taxon>
        <taxon>Sphingomonadales</taxon>
        <taxon>Erythrobacteraceae</taxon>
        <taxon>Alteriqipengyuania</taxon>
    </lineage>
</organism>
<sequence length="160" mass="16935">MFDGIEPHWIWLIIGLVLVTAEMVVPGVYLIWLGMAALITAGLAFALPVDIAVQVLTFGMLSIAGAYAARNWLRDNPIVGADPMMNRRGQRLVGEVVTVTHAIEDGSGRVHQGDSDWIARGPDAPVGARMRITGCEGSALLVEPLAPSTPENGTPALPDG</sequence>
<dbReference type="OrthoDB" id="9810336at2"/>
<keyword evidence="3 5" id="KW-1133">Transmembrane helix</keyword>
<name>A0A6I4U2U2_9SPHN</name>
<accession>A0A6I4U2U2</accession>
<dbReference type="InterPro" id="IPR002810">
    <property type="entry name" value="NfeD-like_C"/>
</dbReference>
<feature type="domain" description="NfeD-like C-terminal" evidence="6">
    <location>
        <begin position="90"/>
        <end position="144"/>
    </location>
</feature>
<dbReference type="InterPro" id="IPR052165">
    <property type="entry name" value="Membrane_assoc_protease"/>
</dbReference>
<dbReference type="Pfam" id="PF01957">
    <property type="entry name" value="NfeD"/>
    <property type="match status" value="1"/>
</dbReference>
<evidence type="ECO:0000256" key="5">
    <source>
        <dbReference type="SAM" id="Phobius"/>
    </source>
</evidence>
<evidence type="ECO:0000256" key="2">
    <source>
        <dbReference type="ARBA" id="ARBA00022692"/>
    </source>
</evidence>
<keyword evidence="2 5" id="KW-0812">Transmembrane</keyword>
<protein>
    <submittedName>
        <fullName evidence="7">NfeD family protein</fullName>
    </submittedName>
</protein>
<evidence type="ECO:0000313" key="8">
    <source>
        <dbReference type="Proteomes" id="UP000429229"/>
    </source>
</evidence>
<dbReference type="AlphaFoldDB" id="A0A6I4U2U2"/>
<evidence type="ECO:0000256" key="3">
    <source>
        <dbReference type="ARBA" id="ARBA00022989"/>
    </source>
</evidence>
<comment type="subcellular location">
    <subcellularLocation>
        <location evidence="1">Membrane</location>
        <topology evidence="1">Multi-pass membrane protein</topology>
    </subcellularLocation>
</comment>
<feature type="transmembrane region" description="Helical" evidence="5">
    <location>
        <begin position="12"/>
        <end position="45"/>
    </location>
</feature>
<dbReference type="RefSeq" id="WP_160615337.1">
    <property type="nucleotide sequence ID" value="NZ_WTYR01000001.1"/>
</dbReference>